<dbReference type="InterPro" id="IPR036390">
    <property type="entry name" value="WH_DNA-bd_sf"/>
</dbReference>
<evidence type="ECO:0000256" key="2">
    <source>
        <dbReference type="ARBA" id="ARBA00023015"/>
    </source>
</evidence>
<name>A0ABW2B7I4_9RHOB</name>
<comment type="caution">
    <text evidence="6">The sequence shown here is derived from an EMBL/GenBank/DDBJ whole genome shotgun (WGS) entry which is preliminary data.</text>
</comment>
<dbReference type="EMBL" id="JBHSWG010000003">
    <property type="protein sequence ID" value="MFC6761552.1"/>
    <property type="molecule type" value="Genomic_DNA"/>
</dbReference>
<dbReference type="InterPro" id="IPR036388">
    <property type="entry name" value="WH-like_DNA-bd_sf"/>
</dbReference>
<dbReference type="SUPFAM" id="SSF46785">
    <property type="entry name" value="Winged helix' DNA-binding domain"/>
    <property type="match status" value="1"/>
</dbReference>
<dbReference type="PANTHER" id="PTHR30537">
    <property type="entry name" value="HTH-TYPE TRANSCRIPTIONAL REGULATOR"/>
    <property type="match status" value="1"/>
</dbReference>
<proteinExistence type="inferred from homology"/>
<keyword evidence="4" id="KW-0804">Transcription</keyword>
<sequence length="288" mass="31646">MRLLSTFEAVHRTGSVQNAAAELNVTQPAVSQALKQLETHIGTALLDRRMRPAVLTEAGQILLLAVTDGLDRFGRAIDQIDAMQTAQENVVTVACTICTGTYWLMPRLAAFYGRHPEISVRVVTASSRPEFAPETDLVIRYGDGNWRDGRAEMLFRERMLPVCSADFAAQFPEATLADAPLLQVDATDDNWPGWEHYFAATGIVPPESSHRKFGNYVQATQAAVAGMGVLLGWISNTGDLLKEGRLVVFRDEPVFTDNAFHMVLPRQKQTKAATARLVAHLKECAAPL</sequence>
<dbReference type="InterPro" id="IPR005119">
    <property type="entry name" value="LysR_subst-bd"/>
</dbReference>
<evidence type="ECO:0000259" key="5">
    <source>
        <dbReference type="PROSITE" id="PS50931"/>
    </source>
</evidence>
<evidence type="ECO:0000256" key="4">
    <source>
        <dbReference type="ARBA" id="ARBA00023163"/>
    </source>
</evidence>
<evidence type="ECO:0000313" key="7">
    <source>
        <dbReference type="Proteomes" id="UP001596353"/>
    </source>
</evidence>
<evidence type="ECO:0000256" key="3">
    <source>
        <dbReference type="ARBA" id="ARBA00023125"/>
    </source>
</evidence>
<dbReference type="Gene3D" id="1.10.10.10">
    <property type="entry name" value="Winged helix-like DNA-binding domain superfamily/Winged helix DNA-binding domain"/>
    <property type="match status" value="1"/>
</dbReference>
<accession>A0ABW2B7I4</accession>
<organism evidence="6 7">
    <name type="scientific">Sulfitobacter porphyrae</name>
    <dbReference type="NCBI Taxonomy" id="1246864"/>
    <lineage>
        <taxon>Bacteria</taxon>
        <taxon>Pseudomonadati</taxon>
        <taxon>Pseudomonadota</taxon>
        <taxon>Alphaproteobacteria</taxon>
        <taxon>Rhodobacterales</taxon>
        <taxon>Roseobacteraceae</taxon>
        <taxon>Sulfitobacter</taxon>
    </lineage>
</organism>
<evidence type="ECO:0000256" key="1">
    <source>
        <dbReference type="ARBA" id="ARBA00009437"/>
    </source>
</evidence>
<dbReference type="PROSITE" id="PS50931">
    <property type="entry name" value="HTH_LYSR"/>
    <property type="match status" value="1"/>
</dbReference>
<reference evidence="7" key="1">
    <citation type="journal article" date="2019" name="Int. J. Syst. Evol. Microbiol.">
        <title>The Global Catalogue of Microorganisms (GCM) 10K type strain sequencing project: providing services to taxonomists for standard genome sequencing and annotation.</title>
        <authorList>
            <consortium name="The Broad Institute Genomics Platform"/>
            <consortium name="The Broad Institute Genome Sequencing Center for Infectious Disease"/>
            <person name="Wu L."/>
            <person name="Ma J."/>
        </authorList>
    </citation>
    <scope>NUCLEOTIDE SEQUENCE [LARGE SCALE GENOMIC DNA]</scope>
    <source>
        <strain evidence="7">CCUG 66188</strain>
    </source>
</reference>
<dbReference type="Pfam" id="PF00126">
    <property type="entry name" value="HTH_1"/>
    <property type="match status" value="1"/>
</dbReference>
<protein>
    <submittedName>
        <fullName evidence="6">LysR substrate-binding domain-containing protein</fullName>
    </submittedName>
</protein>
<dbReference type="Proteomes" id="UP001596353">
    <property type="component" value="Unassembled WGS sequence"/>
</dbReference>
<dbReference type="InterPro" id="IPR058163">
    <property type="entry name" value="LysR-type_TF_proteobact-type"/>
</dbReference>
<dbReference type="Gene3D" id="3.40.190.10">
    <property type="entry name" value="Periplasmic binding protein-like II"/>
    <property type="match status" value="2"/>
</dbReference>
<dbReference type="Pfam" id="PF03466">
    <property type="entry name" value="LysR_substrate"/>
    <property type="match status" value="1"/>
</dbReference>
<dbReference type="InterPro" id="IPR000847">
    <property type="entry name" value="LysR_HTH_N"/>
</dbReference>
<evidence type="ECO:0000313" key="6">
    <source>
        <dbReference type="EMBL" id="MFC6761552.1"/>
    </source>
</evidence>
<dbReference type="PRINTS" id="PR00039">
    <property type="entry name" value="HTHLYSR"/>
</dbReference>
<keyword evidence="7" id="KW-1185">Reference proteome</keyword>
<comment type="similarity">
    <text evidence="1">Belongs to the LysR transcriptional regulatory family.</text>
</comment>
<gene>
    <name evidence="6" type="ORF">ACFQFQ_22200</name>
</gene>
<keyword evidence="2" id="KW-0805">Transcription regulation</keyword>
<dbReference type="PANTHER" id="PTHR30537:SF74">
    <property type="entry name" value="HTH-TYPE TRANSCRIPTIONAL REGULATOR TRPI"/>
    <property type="match status" value="1"/>
</dbReference>
<keyword evidence="3" id="KW-0238">DNA-binding</keyword>
<dbReference type="SUPFAM" id="SSF53850">
    <property type="entry name" value="Periplasmic binding protein-like II"/>
    <property type="match status" value="1"/>
</dbReference>
<feature type="domain" description="HTH lysR-type" evidence="5">
    <location>
        <begin position="1"/>
        <end position="56"/>
    </location>
</feature>